<reference evidence="1" key="1">
    <citation type="submission" date="2019-08" db="EMBL/GenBank/DDBJ databases">
        <authorList>
            <person name="Kucharzyk K."/>
            <person name="Murdoch R.W."/>
            <person name="Higgins S."/>
            <person name="Loffler F."/>
        </authorList>
    </citation>
    <scope>NUCLEOTIDE SEQUENCE</scope>
</reference>
<gene>
    <name evidence="1" type="ORF">SDC9_148371</name>
</gene>
<protein>
    <submittedName>
        <fullName evidence="1">Uncharacterized protein</fullName>
    </submittedName>
</protein>
<proteinExistence type="predicted"/>
<accession>A0A645EGL5</accession>
<sequence>MTGRIEFSFSQGFQYRRTKIGRLCVQPCQIPSPDIPDIKTVAMDQARSKHDGHLTVICDHPWITDIPFLGIHLQDTLGKFLHNVCLHVEFRLRTKSITDEQAQ</sequence>
<organism evidence="1">
    <name type="scientific">bioreactor metagenome</name>
    <dbReference type="NCBI Taxonomy" id="1076179"/>
    <lineage>
        <taxon>unclassified sequences</taxon>
        <taxon>metagenomes</taxon>
        <taxon>ecological metagenomes</taxon>
    </lineage>
</organism>
<dbReference type="EMBL" id="VSSQ01047187">
    <property type="protein sequence ID" value="MPN01165.1"/>
    <property type="molecule type" value="Genomic_DNA"/>
</dbReference>
<dbReference type="AlphaFoldDB" id="A0A645EGL5"/>
<comment type="caution">
    <text evidence="1">The sequence shown here is derived from an EMBL/GenBank/DDBJ whole genome shotgun (WGS) entry which is preliminary data.</text>
</comment>
<name>A0A645EGL5_9ZZZZ</name>
<evidence type="ECO:0000313" key="1">
    <source>
        <dbReference type="EMBL" id="MPN01165.1"/>
    </source>
</evidence>